<evidence type="ECO:0000313" key="1">
    <source>
        <dbReference type="EMBL" id="AEI38099.1"/>
    </source>
</evidence>
<name>F8EU02_ZYMMT</name>
<dbReference type="RefSeq" id="WP_013934494.1">
    <property type="nucleotide sequence ID" value="NC_015709.1"/>
</dbReference>
<proteinExistence type="predicted"/>
<protein>
    <submittedName>
        <fullName evidence="1">Uncharacterized protein</fullName>
    </submittedName>
</protein>
<dbReference type="HOGENOM" id="CLU_020336_12_2_5"/>
<dbReference type="PATRIC" id="fig|579138.3.peg.1278"/>
<accession>F8EU02</accession>
<organism evidence="1 2">
    <name type="scientific">Zymomonas mobilis subsp. pomaceae (strain ATCC 29192 / DSM 22645 / JCM 10191 / CCUG 17912 / NBRC 13757 / NCIMB 11200 / NRRL B-4491 / Barker I)</name>
    <dbReference type="NCBI Taxonomy" id="579138"/>
    <lineage>
        <taxon>Bacteria</taxon>
        <taxon>Pseudomonadati</taxon>
        <taxon>Pseudomonadota</taxon>
        <taxon>Alphaproteobacteria</taxon>
        <taxon>Sphingomonadales</taxon>
        <taxon>Zymomonadaceae</taxon>
        <taxon>Zymomonas</taxon>
    </lineage>
</organism>
<dbReference type="Proteomes" id="UP000000491">
    <property type="component" value="Chromosome"/>
</dbReference>
<sequence length="216" mass="24395">MQPPRFLFVHGWGFDKNFWNAVRQNLGEHLGSSLDFGYFDKANLDYDWSQPFIAIGHSLGFLWLLQQPLFACSGLISINGFTRFSASDDWPLGIPKRITERMLIGISRNPAIVIQQFRHRLNYEASLPDAFNLSALEGGLRLLLEQNNHRVCQTWSEKIAALSGDADPILPAALTKACFAKPIALQWQKDGGHLLPLTNPKICANFIQQQTQRFLS</sequence>
<dbReference type="SUPFAM" id="SSF53474">
    <property type="entry name" value="alpha/beta-Hydrolases"/>
    <property type="match status" value="1"/>
</dbReference>
<reference evidence="1 2" key="1">
    <citation type="journal article" date="2011" name="J. Bacteriol.">
        <title>Genome sequence of the ethanol-producing Zymomonas mobilis subsp. pomaceae lectotype strain ATCC 29192.</title>
        <authorList>
            <person name="Kouvelis V.N."/>
            <person name="Davenport K.W."/>
            <person name="Brettin T.S."/>
            <person name="Bruce D."/>
            <person name="Detter C."/>
            <person name="Han C.S."/>
            <person name="Nolan M."/>
            <person name="Tapia R."/>
            <person name="Damoulaki A."/>
            <person name="Kyrpides N.C."/>
            <person name="Typas M.A."/>
            <person name="Pappas K.M."/>
        </authorList>
    </citation>
    <scope>NUCLEOTIDE SEQUENCE [LARGE SCALE GENOMIC DNA]</scope>
    <source>
        <strain evidence="2">ATCC 29192 / DSM 22645 / JCM 10191 / CCUG 17912 / NBRC 13757 / NCIMB 11200 / NRRL B-4491 / Barker I</strain>
    </source>
</reference>
<dbReference type="InterPro" id="IPR029058">
    <property type="entry name" value="AB_hydrolase_fold"/>
</dbReference>
<dbReference type="KEGG" id="zmp:Zymop_1204"/>
<dbReference type="Gene3D" id="3.40.50.1820">
    <property type="entry name" value="alpha/beta hydrolase"/>
    <property type="match status" value="1"/>
</dbReference>
<dbReference type="eggNOG" id="COG3208">
    <property type="taxonomic scope" value="Bacteria"/>
</dbReference>
<dbReference type="AlphaFoldDB" id="F8EU02"/>
<dbReference type="STRING" id="579138.Zymop_1204"/>
<dbReference type="EMBL" id="CP002865">
    <property type="protein sequence ID" value="AEI38099.1"/>
    <property type="molecule type" value="Genomic_DNA"/>
</dbReference>
<evidence type="ECO:0000313" key="2">
    <source>
        <dbReference type="Proteomes" id="UP000000491"/>
    </source>
</evidence>
<gene>
    <name evidence="1" type="ordered locus">Zymop_1204</name>
</gene>